<dbReference type="InterPro" id="IPR011009">
    <property type="entry name" value="Kinase-like_dom_sf"/>
</dbReference>
<evidence type="ECO:0000256" key="3">
    <source>
        <dbReference type="ARBA" id="ARBA00022741"/>
    </source>
</evidence>
<dbReference type="PROSITE" id="PS50005">
    <property type="entry name" value="TPR"/>
    <property type="match status" value="4"/>
</dbReference>
<gene>
    <name evidence="11" type="primary">pknD_4</name>
    <name evidence="11" type="ORF">ETAA1_31100</name>
</gene>
<dbReference type="SUPFAM" id="SSF56112">
    <property type="entry name" value="Protein kinase-like (PK-like)"/>
    <property type="match status" value="1"/>
</dbReference>
<protein>
    <submittedName>
        <fullName evidence="11">Serine/threonine-protein kinase PknD</fullName>
        <ecNumber evidence="11">2.7.11.1</ecNumber>
    </submittedName>
</protein>
<keyword evidence="3" id="KW-0547">Nucleotide-binding</keyword>
<dbReference type="InterPro" id="IPR008271">
    <property type="entry name" value="Ser/Thr_kinase_AS"/>
</dbReference>
<dbReference type="EC" id="2.7.11.1" evidence="11"/>
<feature type="coiled-coil region" evidence="8">
    <location>
        <begin position="346"/>
        <end position="373"/>
    </location>
</feature>
<dbReference type="SMART" id="SM00220">
    <property type="entry name" value="S_TKc"/>
    <property type="match status" value="1"/>
</dbReference>
<feature type="region of interest" description="Disordered" evidence="9">
    <location>
        <begin position="1"/>
        <end position="51"/>
    </location>
</feature>
<dbReference type="Pfam" id="PF13432">
    <property type="entry name" value="TPR_16"/>
    <property type="match status" value="1"/>
</dbReference>
<dbReference type="CDD" id="cd14014">
    <property type="entry name" value="STKc_PknB_like"/>
    <property type="match status" value="1"/>
</dbReference>
<dbReference type="OrthoDB" id="9813021at2"/>
<dbReference type="InterPro" id="IPR011990">
    <property type="entry name" value="TPR-like_helical_dom_sf"/>
</dbReference>
<keyword evidence="12" id="KW-1185">Reference proteome</keyword>
<evidence type="ECO:0000256" key="6">
    <source>
        <dbReference type="ARBA" id="ARBA00022840"/>
    </source>
</evidence>
<dbReference type="RefSeq" id="WP_145239871.1">
    <property type="nucleotide sequence ID" value="NZ_CP036273.1"/>
</dbReference>
<name>A0A517XUH3_9BACT</name>
<feature type="repeat" description="TPR" evidence="7">
    <location>
        <begin position="716"/>
        <end position="749"/>
    </location>
</feature>
<keyword evidence="2" id="KW-0677">Repeat</keyword>
<keyword evidence="4 11" id="KW-0418">Kinase</keyword>
<dbReference type="GO" id="GO:0005524">
    <property type="term" value="F:ATP binding"/>
    <property type="evidence" value="ECO:0007669"/>
    <property type="project" value="UniProtKB-KW"/>
</dbReference>
<keyword evidence="5 7" id="KW-0802">TPR repeat</keyword>
<feature type="repeat" description="TPR" evidence="7">
    <location>
        <begin position="788"/>
        <end position="821"/>
    </location>
</feature>
<dbReference type="GO" id="GO:0004674">
    <property type="term" value="F:protein serine/threonine kinase activity"/>
    <property type="evidence" value="ECO:0007669"/>
    <property type="project" value="UniProtKB-EC"/>
</dbReference>
<dbReference type="PROSITE" id="PS50011">
    <property type="entry name" value="PROTEIN_KINASE_DOM"/>
    <property type="match status" value="1"/>
</dbReference>
<dbReference type="Gene3D" id="3.30.200.20">
    <property type="entry name" value="Phosphorylase Kinase, domain 1"/>
    <property type="match status" value="1"/>
</dbReference>
<keyword evidence="1 11" id="KW-0808">Transferase</keyword>
<feature type="domain" description="Protein kinase" evidence="10">
    <location>
        <begin position="56"/>
        <end position="343"/>
    </location>
</feature>
<feature type="region of interest" description="Disordered" evidence="9">
    <location>
        <begin position="224"/>
        <end position="258"/>
    </location>
</feature>
<evidence type="ECO:0000256" key="7">
    <source>
        <dbReference type="PROSITE-ProRule" id="PRU00339"/>
    </source>
</evidence>
<feature type="repeat" description="TPR" evidence="7">
    <location>
        <begin position="682"/>
        <end position="715"/>
    </location>
</feature>
<accession>A0A517XUH3</accession>
<keyword evidence="6" id="KW-0067">ATP-binding</keyword>
<evidence type="ECO:0000256" key="8">
    <source>
        <dbReference type="SAM" id="Coils"/>
    </source>
</evidence>
<evidence type="ECO:0000256" key="5">
    <source>
        <dbReference type="ARBA" id="ARBA00022803"/>
    </source>
</evidence>
<dbReference type="PROSITE" id="PS00108">
    <property type="entry name" value="PROTEIN_KINASE_ST"/>
    <property type="match status" value="1"/>
</dbReference>
<dbReference type="InterPro" id="IPR000719">
    <property type="entry name" value="Prot_kinase_dom"/>
</dbReference>
<evidence type="ECO:0000256" key="1">
    <source>
        <dbReference type="ARBA" id="ARBA00022679"/>
    </source>
</evidence>
<dbReference type="PANTHER" id="PTHR43289">
    <property type="entry name" value="MITOGEN-ACTIVATED PROTEIN KINASE KINASE KINASE 20-RELATED"/>
    <property type="match status" value="1"/>
</dbReference>
<dbReference type="InterPro" id="IPR019734">
    <property type="entry name" value="TPR_rpt"/>
</dbReference>
<feature type="repeat" description="TPR" evidence="7">
    <location>
        <begin position="750"/>
        <end position="783"/>
    </location>
</feature>
<dbReference type="Pfam" id="PF00069">
    <property type="entry name" value="Pkinase"/>
    <property type="match status" value="1"/>
</dbReference>
<reference evidence="11 12" key="1">
    <citation type="submission" date="2019-02" db="EMBL/GenBank/DDBJ databases">
        <title>Deep-cultivation of Planctomycetes and their phenomic and genomic characterization uncovers novel biology.</title>
        <authorList>
            <person name="Wiegand S."/>
            <person name="Jogler M."/>
            <person name="Boedeker C."/>
            <person name="Pinto D."/>
            <person name="Vollmers J."/>
            <person name="Rivas-Marin E."/>
            <person name="Kohn T."/>
            <person name="Peeters S.H."/>
            <person name="Heuer A."/>
            <person name="Rast P."/>
            <person name="Oberbeckmann S."/>
            <person name="Bunk B."/>
            <person name="Jeske O."/>
            <person name="Meyerdierks A."/>
            <person name="Storesund J.E."/>
            <person name="Kallscheuer N."/>
            <person name="Luecker S."/>
            <person name="Lage O.M."/>
            <person name="Pohl T."/>
            <person name="Merkel B.J."/>
            <person name="Hornburger P."/>
            <person name="Mueller R.-W."/>
            <person name="Bruemmer F."/>
            <person name="Labrenz M."/>
            <person name="Spormann A.M."/>
            <person name="Op den Camp H."/>
            <person name="Overmann J."/>
            <person name="Amann R."/>
            <person name="Jetten M.S.M."/>
            <person name="Mascher T."/>
            <person name="Medema M.H."/>
            <person name="Devos D.P."/>
            <person name="Kaster A.-K."/>
            <person name="Ovreas L."/>
            <person name="Rohde M."/>
            <person name="Galperin M.Y."/>
            <person name="Jogler C."/>
        </authorList>
    </citation>
    <scope>NUCLEOTIDE SEQUENCE [LARGE SCALE GENOMIC DNA]</scope>
    <source>
        <strain evidence="11 12">ETA_A1</strain>
    </source>
</reference>
<dbReference type="AlphaFoldDB" id="A0A517XUH3"/>
<dbReference type="SUPFAM" id="SSF48452">
    <property type="entry name" value="TPR-like"/>
    <property type="match status" value="1"/>
</dbReference>
<keyword evidence="8" id="KW-0175">Coiled coil</keyword>
<organism evidence="11 12">
    <name type="scientific">Urbifossiella limnaea</name>
    <dbReference type="NCBI Taxonomy" id="2528023"/>
    <lineage>
        <taxon>Bacteria</taxon>
        <taxon>Pseudomonadati</taxon>
        <taxon>Planctomycetota</taxon>
        <taxon>Planctomycetia</taxon>
        <taxon>Gemmatales</taxon>
        <taxon>Gemmataceae</taxon>
        <taxon>Urbifossiella</taxon>
    </lineage>
</organism>
<dbReference type="EMBL" id="CP036273">
    <property type="protein sequence ID" value="QDU21145.1"/>
    <property type="molecule type" value="Genomic_DNA"/>
</dbReference>
<evidence type="ECO:0000313" key="11">
    <source>
        <dbReference type="EMBL" id="QDU21145.1"/>
    </source>
</evidence>
<evidence type="ECO:0000256" key="2">
    <source>
        <dbReference type="ARBA" id="ARBA00022737"/>
    </source>
</evidence>
<proteinExistence type="predicted"/>
<evidence type="ECO:0000259" key="10">
    <source>
        <dbReference type="PROSITE" id="PS50011"/>
    </source>
</evidence>
<dbReference type="SMART" id="SM00028">
    <property type="entry name" value="TPR"/>
    <property type="match status" value="4"/>
</dbReference>
<dbReference type="PROSITE" id="PS50293">
    <property type="entry name" value="TPR_REGION"/>
    <property type="match status" value="2"/>
</dbReference>
<dbReference type="Gene3D" id="1.10.510.10">
    <property type="entry name" value="Transferase(Phosphotransferase) domain 1"/>
    <property type="match status" value="1"/>
</dbReference>
<dbReference type="InterPro" id="IPR013105">
    <property type="entry name" value="TPR_2"/>
</dbReference>
<dbReference type="PANTHER" id="PTHR43289:SF6">
    <property type="entry name" value="SERINE_THREONINE-PROTEIN KINASE NEKL-3"/>
    <property type="match status" value="1"/>
</dbReference>
<dbReference type="Gene3D" id="1.25.40.10">
    <property type="entry name" value="Tetratricopeptide repeat domain"/>
    <property type="match status" value="2"/>
</dbReference>
<dbReference type="Pfam" id="PF07719">
    <property type="entry name" value="TPR_2"/>
    <property type="match status" value="2"/>
</dbReference>
<evidence type="ECO:0000313" key="12">
    <source>
        <dbReference type="Proteomes" id="UP000319576"/>
    </source>
</evidence>
<feature type="coiled-coil region" evidence="8">
    <location>
        <begin position="400"/>
        <end position="429"/>
    </location>
</feature>
<dbReference type="KEGG" id="uli:ETAA1_31100"/>
<dbReference type="Proteomes" id="UP000319576">
    <property type="component" value="Chromosome"/>
</dbReference>
<evidence type="ECO:0000256" key="4">
    <source>
        <dbReference type="ARBA" id="ARBA00022777"/>
    </source>
</evidence>
<sequence length="853" mass="93045">MSAPPSDSGEATREPVAPAPSPGRTATRADPVSENGTKAFDTATGPAALPTSDDRYELRSFLARGGMGEVWTAYDRVLNREVALKLLRDDGKHHTPSASRFVDEARITGKLQHPGIPPVHDLGTLRDGRAFMAMKLIRGRTLADELAPTPPPLAELLRTFEDVCQAVAYAHDRRVIHRDLKPANVMVGAFHEVQVMDWGLAKVLAEASPAPVAPADDAAAPPVSVIESDRDPSSQTRAGSLLGTPAYMPPEQAKGEIDRTDTRSDVFALGAMLCELLTGRPPYWAATAQEVVALSITAQLGPAFERLDASPVDPELVALAKRCLQADPDARPADAKQVAAAVAGYRAGVEGRLRDAERERAAAEARLVEQRKRRQVQRALAAAAVVIVAGVAGGAWWADRQAAERELDRRQKQAELDRLEAQRSADELARAARGAQAVEFLLDEVNAALAADYAERAAIPFGLIEKRLAEGVVGTSAARVARARADLTMLRELDAAAEAQWAAEDYRLRVGRSTGAWDAAFRRYGVDPGNTPVETAAAVVNGSVIRERLLLALDLWFLNLSDSDRRTALRNILRIADPDPYRNEFRTTALGFDLRYKQSLLDHPAALHQPPRFAAVIGQVYQFSAATRERVLRPALERNPDNVPLIHTMLGVLEAGGTARAETLAQQLRWAQAATSLRPESKVAWRSLGRAHWDRGQFEDAARCYRRAVRLDPRDYNSWTQLSAVLLRMHDPEAALEAADRALVLNPDYSHAHINRGSVFQRQGRYTEALREFDLAVELEARTGMESSGSYNNRGHARLRLGDYTGAIADFKEALRITPDSTLAEANLTIAVRWRRGAAAEAVAAPPPREVSP</sequence>
<evidence type="ECO:0000256" key="9">
    <source>
        <dbReference type="SAM" id="MobiDB-lite"/>
    </source>
</evidence>